<dbReference type="PANTHER" id="PTHR43841">
    <property type="entry name" value="3-HYDROXYACYL-THIOESTER DEHYDRATASE HTDX-RELATED"/>
    <property type="match status" value="1"/>
</dbReference>
<reference evidence="2" key="1">
    <citation type="submission" date="2024-04" db="EMBL/GenBank/DDBJ databases">
        <title>Salinicola lusitanus LLJ914,a marine bacterium isolated from the Okinawa Trough.</title>
        <authorList>
            <person name="Li J."/>
        </authorList>
    </citation>
    <scope>NUCLEOTIDE SEQUENCE [LARGE SCALE GENOMIC DNA]</scope>
</reference>
<protein>
    <submittedName>
        <fullName evidence="1">Uncharacterized protein</fullName>
    </submittedName>
</protein>
<evidence type="ECO:0000313" key="1">
    <source>
        <dbReference type="EMBL" id="KAK7879598.1"/>
    </source>
</evidence>
<organism evidence="1 2">
    <name type="scientific">Mugilogobius chulae</name>
    <name type="common">yellowstripe goby</name>
    <dbReference type="NCBI Taxonomy" id="88201"/>
    <lineage>
        <taxon>Eukaryota</taxon>
        <taxon>Metazoa</taxon>
        <taxon>Chordata</taxon>
        <taxon>Craniata</taxon>
        <taxon>Vertebrata</taxon>
        <taxon>Euteleostomi</taxon>
        <taxon>Actinopterygii</taxon>
        <taxon>Neopterygii</taxon>
        <taxon>Teleostei</taxon>
        <taxon>Neoteleostei</taxon>
        <taxon>Acanthomorphata</taxon>
        <taxon>Gobiaria</taxon>
        <taxon>Gobiiformes</taxon>
        <taxon>Gobioidei</taxon>
        <taxon>Gobiidae</taxon>
        <taxon>Gobionellinae</taxon>
        <taxon>Mugilogobius</taxon>
    </lineage>
</organism>
<gene>
    <name evidence="1" type="ORF">WMY93_033692</name>
</gene>
<dbReference type="Proteomes" id="UP001460270">
    <property type="component" value="Unassembled WGS sequence"/>
</dbReference>
<keyword evidence="2" id="KW-1185">Reference proteome</keyword>
<name>A0AAW0MSH0_9GOBI</name>
<accession>A0AAW0MSH0</accession>
<dbReference type="Gene3D" id="3.10.129.10">
    <property type="entry name" value="Hotdog Thioesterase"/>
    <property type="match status" value="1"/>
</dbReference>
<proteinExistence type="predicted"/>
<dbReference type="EMBL" id="JBBPFD010000231">
    <property type="protein sequence ID" value="KAK7879598.1"/>
    <property type="molecule type" value="Genomic_DNA"/>
</dbReference>
<comment type="caution">
    <text evidence="1">The sequence shown here is derived from an EMBL/GenBank/DDBJ whole genome shotgun (WGS) entry which is preliminary data.</text>
</comment>
<sequence length="342" mass="38627">MGNRQSHVTAAASLSLCTLYLLYTKIYCSYCLLKTKELHSDRQPSFSYLLIRYLSRCLSGSAGSCTKETAALEFTVDGCRLDTLVLRRFCSVAGYGWDYPDSEYRDLPLCFPETLFFKLLLMLLTDKNFRLSPAGLVRVRQSIRTLQPIDELKKGLFWMRATVLVYRDVSAGVEVDIALSATSRNQSLVWESVLTLLSRNMTQTDTTSVLLNKHEDEPLEPKQVDLTRPTFPMMPSSDFSPWRVFTALCGLNSLITPRLWMLSVCLAEIEKHRGVKSVTAPASVIAQFTEDSQRLKGKVQVRFWNSSQTGSCQVTQKVCFNLTNQGRNKILMEGHVLTNVSD</sequence>
<dbReference type="PANTHER" id="PTHR43841:SF3">
    <property type="entry name" value="(3R)-HYDROXYACYL-ACP DEHYDRATASE SUBUNIT HADB"/>
    <property type="match status" value="1"/>
</dbReference>
<evidence type="ECO:0000313" key="2">
    <source>
        <dbReference type="Proteomes" id="UP001460270"/>
    </source>
</evidence>
<dbReference type="AlphaFoldDB" id="A0AAW0MSH0"/>